<dbReference type="RefSeq" id="WP_139261748.1">
    <property type="nucleotide sequence ID" value="NZ_FRBD01000046.1"/>
</dbReference>
<evidence type="ECO:0000259" key="1">
    <source>
        <dbReference type="Pfam" id="PF16130"/>
    </source>
</evidence>
<dbReference type="Proteomes" id="UP000184130">
    <property type="component" value="Unassembled WGS sequence"/>
</dbReference>
<accession>A0A1M6ZAM0</accession>
<proteinExistence type="predicted"/>
<sequence length="76" mass="8865">KQVYIYNKTQDYDVKMSQTGEDPHGIMIPCDFKYPIEKTCIKDAYLEFNSWGNNPVSSTDWYMNPVEGKVMNAFTK</sequence>
<dbReference type="Pfam" id="PF16130">
    <property type="entry name" value="DUF4842"/>
    <property type="match status" value="1"/>
</dbReference>
<reference evidence="2 3" key="1">
    <citation type="submission" date="2016-11" db="EMBL/GenBank/DDBJ databases">
        <authorList>
            <person name="Jaros S."/>
            <person name="Januszkiewicz K."/>
            <person name="Wedrychowicz H."/>
        </authorList>
    </citation>
    <scope>NUCLEOTIDE SEQUENCE [LARGE SCALE GENOMIC DNA]</scope>
    <source>
        <strain evidence="2 3">KHT3</strain>
    </source>
</reference>
<evidence type="ECO:0000313" key="2">
    <source>
        <dbReference type="EMBL" id="SHL27425.1"/>
    </source>
</evidence>
<dbReference type="InterPro" id="IPR032295">
    <property type="entry name" value="DUF4842"/>
</dbReference>
<name>A0A1M6ZAM0_XYLRU</name>
<dbReference type="AlphaFoldDB" id="A0A1M6ZAM0"/>
<evidence type="ECO:0000313" key="3">
    <source>
        <dbReference type="Proteomes" id="UP000184130"/>
    </source>
</evidence>
<organism evidence="2 3">
    <name type="scientific">Xylanibacter ruminicola</name>
    <name type="common">Prevotella ruminicola</name>
    <dbReference type="NCBI Taxonomy" id="839"/>
    <lineage>
        <taxon>Bacteria</taxon>
        <taxon>Pseudomonadati</taxon>
        <taxon>Bacteroidota</taxon>
        <taxon>Bacteroidia</taxon>
        <taxon>Bacteroidales</taxon>
        <taxon>Prevotellaceae</taxon>
        <taxon>Xylanibacter</taxon>
    </lineage>
</organism>
<dbReference type="EMBL" id="FRBD01000046">
    <property type="protein sequence ID" value="SHL27425.1"/>
    <property type="molecule type" value="Genomic_DNA"/>
</dbReference>
<feature type="domain" description="DUF4842" evidence="1">
    <location>
        <begin position="21"/>
        <end position="62"/>
    </location>
</feature>
<protein>
    <submittedName>
        <fullName evidence="2">LruC domain-containing protein</fullName>
    </submittedName>
</protein>
<dbReference type="OrthoDB" id="1204817at2"/>
<gene>
    <name evidence="2" type="ORF">SAMN05216463_1461</name>
</gene>
<feature type="non-terminal residue" evidence="2">
    <location>
        <position position="1"/>
    </location>
</feature>